<dbReference type="Proteomes" id="UP000183442">
    <property type="component" value="Unassembled WGS sequence"/>
</dbReference>
<dbReference type="GO" id="GO:0016787">
    <property type="term" value="F:hydrolase activity"/>
    <property type="evidence" value="ECO:0007669"/>
    <property type="project" value="UniProtKB-KW"/>
</dbReference>
<dbReference type="PATRIC" id="fig|294671.3.peg.727"/>
<protein>
    <recommendedName>
        <fullName evidence="8">CRISPR-associated endoribonuclease Cas2</fullName>
        <ecNumber evidence="8">3.1.-.-</ecNumber>
    </recommendedName>
</protein>
<evidence type="ECO:0000256" key="6">
    <source>
        <dbReference type="ARBA" id="ARBA00022842"/>
    </source>
</evidence>
<comment type="subunit">
    <text evidence="8">Homodimer, forms a heterotetramer with a Cas1 homodimer.</text>
</comment>
<feature type="binding site" evidence="8">
    <location>
        <position position="3"/>
    </location>
    <ligand>
        <name>Mg(2+)</name>
        <dbReference type="ChEBI" id="CHEBI:18420"/>
        <note>catalytic</note>
    </ligand>
</feature>
<keyword evidence="3 8" id="KW-0479">Metal-binding</keyword>
<organism evidence="9 11">
    <name type="scientific">Methanobrevibacter olleyae</name>
    <dbReference type="NCBI Taxonomy" id="294671"/>
    <lineage>
        <taxon>Archaea</taxon>
        <taxon>Methanobacteriati</taxon>
        <taxon>Methanobacteriota</taxon>
        <taxon>Methanomada group</taxon>
        <taxon>Methanobacteria</taxon>
        <taxon>Methanobacteriales</taxon>
        <taxon>Methanobacteriaceae</taxon>
        <taxon>Methanobrevibacter</taxon>
    </lineage>
</organism>
<comment type="function">
    <text evidence="8">CRISPR (clustered regularly interspaced short palindromic repeat), is an adaptive immune system that provides protection against mobile genetic elements (viruses, transposable elements and conjugative plasmids). CRISPR clusters contain sequences complementary to antecedent mobile elements and target invading nucleic acids. CRISPR clusters are transcribed and processed into CRISPR RNA (crRNA). Functions as a ssRNA-specific endoribonuclease. Involved in the integration of spacer DNA into the CRISPR cassette.</text>
</comment>
<dbReference type="NCBIfam" id="TIGR01573">
    <property type="entry name" value="cas2"/>
    <property type="match status" value="1"/>
</dbReference>
<reference evidence="12" key="3">
    <citation type="submission" date="2016-10" db="EMBL/GenBank/DDBJ databases">
        <authorList>
            <person name="Varghese N."/>
        </authorList>
    </citation>
    <scope>NUCLEOTIDE SEQUENCE [LARGE SCALE GENOMIC DNA]</scope>
    <source>
        <strain evidence="12">DSM 16632</strain>
    </source>
</reference>
<sequence length="87" mass="10156">MYDITDNPTRSSFVKKLQHYGLHRIQKSIFCGFLSIDERLNLASEFDFFISSQRDSIILIPTCESCLDSVFIEGDLILPQKWEYAFL</sequence>
<dbReference type="GO" id="GO:0004521">
    <property type="term" value="F:RNA endonuclease activity"/>
    <property type="evidence" value="ECO:0007669"/>
    <property type="project" value="InterPro"/>
</dbReference>
<evidence type="ECO:0000256" key="8">
    <source>
        <dbReference type="HAMAP-Rule" id="MF_01471"/>
    </source>
</evidence>
<dbReference type="GO" id="GO:0046872">
    <property type="term" value="F:metal ion binding"/>
    <property type="evidence" value="ECO:0007669"/>
    <property type="project" value="UniProtKB-UniRule"/>
</dbReference>
<evidence type="ECO:0000256" key="7">
    <source>
        <dbReference type="ARBA" id="ARBA00023118"/>
    </source>
</evidence>
<evidence type="ECO:0000256" key="2">
    <source>
        <dbReference type="ARBA" id="ARBA00022722"/>
    </source>
</evidence>
<gene>
    <name evidence="8" type="primary">cas2</name>
    <name evidence="10" type="ORF">SAMN02910297_01826</name>
    <name evidence="9" type="ORF">YLM1_0698</name>
</gene>
<evidence type="ECO:0000313" key="9">
    <source>
        <dbReference type="EMBL" id="AMK15255.1"/>
    </source>
</evidence>
<evidence type="ECO:0000256" key="4">
    <source>
        <dbReference type="ARBA" id="ARBA00022759"/>
    </source>
</evidence>
<dbReference type="GO" id="GO:0043571">
    <property type="term" value="P:maintenance of CRISPR repeat elements"/>
    <property type="evidence" value="ECO:0007669"/>
    <property type="project" value="UniProtKB-UniRule"/>
</dbReference>
<keyword evidence="4 8" id="KW-0255">Endonuclease</keyword>
<name>A0A126R0V6_METOL</name>
<accession>A0A126R0V6</accession>
<dbReference type="SUPFAM" id="SSF143430">
    <property type="entry name" value="TTP0101/SSO1404-like"/>
    <property type="match status" value="1"/>
</dbReference>
<dbReference type="EC" id="3.1.-.-" evidence="8"/>
<dbReference type="EMBL" id="CP014265">
    <property type="protein sequence ID" value="AMK15255.1"/>
    <property type="molecule type" value="Genomic_DNA"/>
</dbReference>
<keyword evidence="5 8" id="KW-0378">Hydrolase</keyword>
<dbReference type="Gene3D" id="3.30.70.240">
    <property type="match status" value="1"/>
</dbReference>
<dbReference type="HAMAP" id="MF_01471">
    <property type="entry name" value="Cas2"/>
    <property type="match status" value="1"/>
</dbReference>
<evidence type="ECO:0000313" key="10">
    <source>
        <dbReference type="EMBL" id="SFL81677.1"/>
    </source>
</evidence>
<reference evidence="9 11" key="1">
    <citation type="journal article" date="2016" name="Genome Announc.">
        <title>Draft Genome Sequence of the Rumen Methanogen Methanobrevibacter olleyae YLM1.</title>
        <authorList>
            <person name="Kelly W.J."/>
            <person name="Li D."/>
            <person name="Lambie S.C."/>
            <person name="Cox F."/>
            <person name="Attwood G.T."/>
            <person name="Altermann E."/>
            <person name="Leahy S.C."/>
        </authorList>
    </citation>
    <scope>NUCLEOTIDE SEQUENCE [LARGE SCALE GENOMIC DNA]</scope>
    <source>
        <strain evidence="9 11">YLM1</strain>
    </source>
</reference>
<dbReference type="InterPro" id="IPR019199">
    <property type="entry name" value="Virulence_VapD/CRISPR_Cas2"/>
</dbReference>
<keyword evidence="11" id="KW-1185">Reference proteome</keyword>
<dbReference type="AlphaFoldDB" id="A0A126R0V6"/>
<dbReference type="STRING" id="294671.YLM1_0698"/>
<keyword evidence="6 8" id="KW-0460">Magnesium</keyword>
<evidence type="ECO:0000256" key="5">
    <source>
        <dbReference type="ARBA" id="ARBA00022801"/>
    </source>
</evidence>
<reference evidence="10" key="4">
    <citation type="submission" date="2016-10" db="EMBL/GenBank/DDBJ databases">
        <authorList>
            <person name="de Groot N.N."/>
        </authorList>
    </citation>
    <scope>NUCLEOTIDE SEQUENCE [LARGE SCALE GENOMIC DNA]</scope>
    <source>
        <strain evidence="10">DSM 16632</strain>
    </source>
</reference>
<evidence type="ECO:0000313" key="12">
    <source>
        <dbReference type="Proteomes" id="UP000183442"/>
    </source>
</evidence>
<dbReference type="RefSeq" id="WP_067146342.1">
    <property type="nucleotide sequence ID" value="NZ_FOTL01000044.1"/>
</dbReference>
<dbReference type="PANTHER" id="PTHR34405:SF3">
    <property type="entry name" value="CRISPR-ASSOCIATED ENDORIBONUCLEASE CAS2 3"/>
    <property type="match status" value="1"/>
</dbReference>
<proteinExistence type="inferred from homology"/>
<dbReference type="InterPro" id="IPR021127">
    <property type="entry name" value="CRISPR_associated_Cas2"/>
</dbReference>
<dbReference type="PANTHER" id="PTHR34405">
    <property type="entry name" value="CRISPR-ASSOCIATED ENDORIBONUCLEASE CAS2"/>
    <property type="match status" value="1"/>
</dbReference>
<dbReference type="Proteomes" id="UP000066376">
    <property type="component" value="Chromosome"/>
</dbReference>
<dbReference type="GO" id="GO:0051607">
    <property type="term" value="P:defense response to virus"/>
    <property type="evidence" value="ECO:0007669"/>
    <property type="project" value="UniProtKB-UniRule"/>
</dbReference>
<dbReference type="CDD" id="cd09725">
    <property type="entry name" value="Cas2_I_II_III"/>
    <property type="match status" value="1"/>
</dbReference>
<evidence type="ECO:0000313" key="11">
    <source>
        <dbReference type="Proteomes" id="UP000066376"/>
    </source>
</evidence>
<dbReference type="OrthoDB" id="75992at2157"/>
<keyword evidence="2 8" id="KW-0540">Nuclease</keyword>
<dbReference type="KEGG" id="mol:YLM1_0698"/>
<dbReference type="EMBL" id="FOTL01000044">
    <property type="protein sequence ID" value="SFL81677.1"/>
    <property type="molecule type" value="Genomic_DNA"/>
</dbReference>
<evidence type="ECO:0000256" key="1">
    <source>
        <dbReference type="ARBA" id="ARBA00001946"/>
    </source>
</evidence>
<dbReference type="Pfam" id="PF09827">
    <property type="entry name" value="CRISPR_Cas2"/>
    <property type="match status" value="1"/>
</dbReference>
<comment type="cofactor">
    <cofactor evidence="1 8">
        <name>Mg(2+)</name>
        <dbReference type="ChEBI" id="CHEBI:18420"/>
    </cofactor>
</comment>
<keyword evidence="7 8" id="KW-0051">Antiviral defense</keyword>
<reference evidence="11" key="2">
    <citation type="submission" date="2016-02" db="EMBL/GenBank/DDBJ databases">
        <title>The draft genome sequence of the rumen methanogen Methanobrevibacter olleyae YLM1.</title>
        <authorList>
            <consortium name="New Zealand Agricultural Greenhouse Gas Research Centre/Pastoral Greenhouse Gas Research Consortium"/>
            <person name="Kelly W.J."/>
            <person name="Li D."/>
            <person name="Lambie S.C."/>
            <person name="Attwood G.T."/>
            <person name="Altermann E."/>
            <person name="Leahy S.C."/>
        </authorList>
    </citation>
    <scope>NUCLEOTIDE SEQUENCE [LARGE SCALE GENOMIC DNA]</scope>
    <source>
        <strain evidence="11">YLM1</strain>
    </source>
</reference>
<evidence type="ECO:0000256" key="3">
    <source>
        <dbReference type="ARBA" id="ARBA00022723"/>
    </source>
</evidence>
<comment type="similarity">
    <text evidence="8">Belongs to the CRISPR-associated endoribonuclease Cas2 protein family.</text>
</comment>